<gene>
    <name evidence="2" type="ORF">J0A66_22980</name>
</gene>
<feature type="compositionally biased region" description="Polar residues" evidence="1">
    <location>
        <begin position="1"/>
        <end position="15"/>
    </location>
</feature>
<proteinExistence type="predicted"/>
<accession>A0A939DTN2</accession>
<evidence type="ECO:0000256" key="1">
    <source>
        <dbReference type="SAM" id="MobiDB-lite"/>
    </source>
</evidence>
<sequence>MTTNTPHHSNAQAPQGPSDGVLLGELRRLTGWGRTSPARSDVLTPRSTEEIAAVVEKVADAVSG</sequence>
<dbReference type="Proteomes" id="UP000664654">
    <property type="component" value="Unassembled WGS sequence"/>
</dbReference>
<dbReference type="EMBL" id="JAFKCV010000371">
    <property type="protein sequence ID" value="MBN7828102.1"/>
    <property type="molecule type" value="Genomic_DNA"/>
</dbReference>
<dbReference type="AlphaFoldDB" id="A0A939DTN2"/>
<feature type="region of interest" description="Disordered" evidence="1">
    <location>
        <begin position="1"/>
        <end position="21"/>
    </location>
</feature>
<protein>
    <submittedName>
        <fullName evidence="2">Uncharacterized protein</fullName>
    </submittedName>
</protein>
<organism evidence="2 3">
    <name type="scientific">Bowmanella dokdonensis</name>
    <dbReference type="NCBI Taxonomy" id="751969"/>
    <lineage>
        <taxon>Bacteria</taxon>
        <taxon>Pseudomonadati</taxon>
        <taxon>Pseudomonadota</taxon>
        <taxon>Gammaproteobacteria</taxon>
        <taxon>Alteromonadales</taxon>
        <taxon>Alteromonadaceae</taxon>
        <taxon>Bowmanella</taxon>
    </lineage>
</organism>
<reference evidence="2" key="1">
    <citation type="submission" date="2021-03" db="EMBL/GenBank/DDBJ databases">
        <title>novel species isolated from a fishpond in China.</title>
        <authorList>
            <person name="Lu H."/>
            <person name="Cai Z."/>
        </authorList>
    </citation>
    <scope>NUCLEOTIDE SEQUENCE</scope>
    <source>
        <strain evidence="2">JCM 30855</strain>
    </source>
</reference>
<comment type="caution">
    <text evidence="2">The sequence shown here is derived from an EMBL/GenBank/DDBJ whole genome shotgun (WGS) entry which is preliminary data.</text>
</comment>
<keyword evidence="3" id="KW-1185">Reference proteome</keyword>
<evidence type="ECO:0000313" key="2">
    <source>
        <dbReference type="EMBL" id="MBN7828102.1"/>
    </source>
</evidence>
<evidence type="ECO:0000313" key="3">
    <source>
        <dbReference type="Proteomes" id="UP000664654"/>
    </source>
</evidence>
<name>A0A939DTN2_9ALTE</name>
<feature type="non-terminal residue" evidence="2">
    <location>
        <position position="64"/>
    </location>
</feature>